<name>A0ABZ2FKW5_9MICO</name>
<gene>
    <name evidence="2" type="ORF">N5P18_07670</name>
</gene>
<evidence type="ECO:0000256" key="1">
    <source>
        <dbReference type="SAM" id="MobiDB-lite"/>
    </source>
</evidence>
<keyword evidence="3" id="KW-1185">Reference proteome</keyword>
<feature type="region of interest" description="Disordered" evidence="1">
    <location>
        <begin position="58"/>
        <end position="78"/>
    </location>
</feature>
<sequence length="78" mass="8139">MTPIDFDGRSDALMHAFTADGTRHMEYVGTTFDDLPLDRILAALDQAYGPIVTAAAGLTTPSPAANPESPVHPKTGAA</sequence>
<protein>
    <submittedName>
        <fullName evidence="2">Uncharacterized protein</fullName>
    </submittedName>
</protein>
<accession>A0ABZ2FKW5</accession>
<dbReference type="RefSeq" id="WP_252973865.1">
    <property type="nucleotide sequence ID" value="NZ_CP104874.1"/>
</dbReference>
<proteinExistence type="predicted"/>
<dbReference type="EMBL" id="CP104874">
    <property type="protein sequence ID" value="WWF06737.1"/>
    <property type="molecule type" value="Genomic_DNA"/>
</dbReference>
<dbReference type="Proteomes" id="UP001381003">
    <property type="component" value="Chromosome"/>
</dbReference>
<reference evidence="2 3" key="1">
    <citation type="submission" date="2022-09" db="EMBL/GenBank/DDBJ databases">
        <title>Complete genome sequence of Janibacter terrae strain COS04-44, PCL-degrading bacteria isolated from oil spilled coast.</title>
        <authorList>
            <person name="Park H."/>
            <person name="Kim J.Y."/>
            <person name="An S.H."/>
            <person name="Lee C.M."/>
            <person name="Weon H.-Y."/>
        </authorList>
    </citation>
    <scope>NUCLEOTIDE SEQUENCE [LARGE SCALE GENOMIC DNA]</scope>
    <source>
        <strain evidence="2 3">COS04-44</strain>
    </source>
</reference>
<organism evidence="2 3">
    <name type="scientific">Janibacter terrae</name>
    <dbReference type="NCBI Taxonomy" id="103817"/>
    <lineage>
        <taxon>Bacteria</taxon>
        <taxon>Bacillati</taxon>
        <taxon>Actinomycetota</taxon>
        <taxon>Actinomycetes</taxon>
        <taxon>Micrococcales</taxon>
        <taxon>Intrasporangiaceae</taxon>
        <taxon>Janibacter</taxon>
    </lineage>
</organism>
<evidence type="ECO:0000313" key="3">
    <source>
        <dbReference type="Proteomes" id="UP001381003"/>
    </source>
</evidence>
<evidence type="ECO:0000313" key="2">
    <source>
        <dbReference type="EMBL" id="WWF06737.1"/>
    </source>
</evidence>